<dbReference type="Pfam" id="PF02338">
    <property type="entry name" value="OTU"/>
    <property type="match status" value="1"/>
</dbReference>
<dbReference type="InterPro" id="IPR049772">
    <property type="entry name" value="OTU_OTUD6"/>
</dbReference>
<evidence type="ECO:0000313" key="4">
    <source>
        <dbReference type="EMBL" id="CAG9099214.1"/>
    </source>
</evidence>
<feature type="compositionally biased region" description="Basic residues" evidence="2">
    <location>
        <begin position="84"/>
        <end position="94"/>
    </location>
</feature>
<evidence type="ECO:0000313" key="5">
    <source>
        <dbReference type="Proteomes" id="UP000653454"/>
    </source>
</evidence>
<dbReference type="InterPro" id="IPR003323">
    <property type="entry name" value="OTU_dom"/>
</dbReference>
<accession>A0A8S4DGH2</accession>
<protein>
    <submittedName>
        <fullName evidence="4">(diamondback moth) hypothetical protein</fullName>
    </submittedName>
</protein>
<evidence type="ECO:0000256" key="2">
    <source>
        <dbReference type="SAM" id="MobiDB-lite"/>
    </source>
</evidence>
<dbReference type="PROSITE" id="PS50802">
    <property type="entry name" value="OTU"/>
    <property type="match status" value="1"/>
</dbReference>
<dbReference type="PANTHER" id="PTHR12419:SF10">
    <property type="entry name" value="DEUBIQUITINASE OTUD6B"/>
    <property type="match status" value="1"/>
</dbReference>
<dbReference type="Proteomes" id="UP000653454">
    <property type="component" value="Unassembled WGS sequence"/>
</dbReference>
<feature type="compositionally biased region" description="Basic and acidic residues" evidence="2">
    <location>
        <begin position="95"/>
        <end position="108"/>
    </location>
</feature>
<organism evidence="4 5">
    <name type="scientific">Plutella xylostella</name>
    <name type="common">Diamondback moth</name>
    <name type="synonym">Plutella maculipennis</name>
    <dbReference type="NCBI Taxonomy" id="51655"/>
    <lineage>
        <taxon>Eukaryota</taxon>
        <taxon>Metazoa</taxon>
        <taxon>Ecdysozoa</taxon>
        <taxon>Arthropoda</taxon>
        <taxon>Hexapoda</taxon>
        <taxon>Insecta</taxon>
        <taxon>Pterygota</taxon>
        <taxon>Neoptera</taxon>
        <taxon>Endopterygota</taxon>
        <taxon>Lepidoptera</taxon>
        <taxon>Glossata</taxon>
        <taxon>Ditrysia</taxon>
        <taxon>Yponomeutoidea</taxon>
        <taxon>Plutellidae</taxon>
        <taxon>Plutella</taxon>
    </lineage>
</organism>
<comment type="caution">
    <text evidence="4">The sequence shown here is derived from an EMBL/GenBank/DDBJ whole genome shotgun (WGS) entry which is preliminary data.</text>
</comment>
<feature type="domain" description="OTU" evidence="3">
    <location>
        <begin position="134"/>
        <end position="273"/>
    </location>
</feature>
<dbReference type="Gene3D" id="3.90.70.80">
    <property type="match status" value="1"/>
</dbReference>
<sequence>MEEQLENLETRHRKEKKELQAHIQALKKAAKNDKSKKKELTAEIARLESEIDIRHKKELDEFQETQPEAVGEAEPEPEPETKIKVSKAQKRREKKSQQEKERAEQIKLQEKENINGPRNMEIQAINAKLKELKFKLYPIPSDGDCLYKAVSHQLETVRNTTLSVDALRKNVATYIRQNKEDFLPFMCNPETFEMLNDEEFDEYCDKISNTKVWGGQLEIRALSNSLKCPIKVIQATGPESIDQGMEFEGTPIVLTYHRHMYSLGEHYNSTEPVVDEDS</sequence>
<dbReference type="PANTHER" id="PTHR12419">
    <property type="entry name" value="OTU DOMAIN CONTAINING PROTEIN"/>
    <property type="match status" value="1"/>
</dbReference>
<dbReference type="InterPro" id="IPR050704">
    <property type="entry name" value="Peptidase_C85-like"/>
</dbReference>
<feature type="region of interest" description="Disordered" evidence="2">
    <location>
        <begin position="53"/>
        <end position="108"/>
    </location>
</feature>
<dbReference type="InterPro" id="IPR038765">
    <property type="entry name" value="Papain-like_cys_pep_sf"/>
</dbReference>
<keyword evidence="1" id="KW-0378">Hydrolase</keyword>
<keyword evidence="5" id="KW-1185">Reference proteome</keyword>
<reference evidence="4" key="1">
    <citation type="submission" date="2020-11" db="EMBL/GenBank/DDBJ databases">
        <authorList>
            <person name="Whiteford S."/>
        </authorList>
    </citation>
    <scope>NUCLEOTIDE SEQUENCE</scope>
</reference>
<evidence type="ECO:0000256" key="1">
    <source>
        <dbReference type="ARBA" id="ARBA00022801"/>
    </source>
</evidence>
<proteinExistence type="predicted"/>
<evidence type="ECO:0000259" key="3">
    <source>
        <dbReference type="PROSITE" id="PS50802"/>
    </source>
</evidence>
<name>A0A8S4DGH2_PLUXY</name>
<dbReference type="EMBL" id="CAJHNJ030000005">
    <property type="protein sequence ID" value="CAG9099214.1"/>
    <property type="molecule type" value="Genomic_DNA"/>
</dbReference>
<dbReference type="AlphaFoldDB" id="A0A8S4DGH2"/>
<dbReference type="CDD" id="cd22761">
    <property type="entry name" value="OTU_OTUD6"/>
    <property type="match status" value="1"/>
</dbReference>
<gene>
    <name evidence="4" type="ORF">PLXY2_LOCUS2070</name>
</gene>
<dbReference type="KEGG" id="pxy:105391805"/>
<dbReference type="GO" id="GO:0016579">
    <property type="term" value="P:protein deubiquitination"/>
    <property type="evidence" value="ECO:0007669"/>
    <property type="project" value="TreeGrafter"/>
</dbReference>
<dbReference type="SUPFAM" id="SSF54001">
    <property type="entry name" value="Cysteine proteinases"/>
    <property type="match status" value="1"/>
</dbReference>
<dbReference type="GO" id="GO:0004843">
    <property type="term" value="F:cysteine-type deubiquitinase activity"/>
    <property type="evidence" value="ECO:0007669"/>
    <property type="project" value="TreeGrafter"/>
</dbReference>
<dbReference type="OrthoDB" id="415023at2759"/>